<evidence type="ECO:0000313" key="2">
    <source>
        <dbReference type="Proteomes" id="UP000664032"/>
    </source>
</evidence>
<proteinExistence type="predicted"/>
<keyword evidence="2" id="KW-1185">Reference proteome</keyword>
<organism evidence="1 2">
    <name type="scientific">Psilocybe cubensis</name>
    <name type="common">Psychedelic mushroom</name>
    <name type="synonym">Stropharia cubensis</name>
    <dbReference type="NCBI Taxonomy" id="181762"/>
    <lineage>
        <taxon>Eukaryota</taxon>
        <taxon>Fungi</taxon>
        <taxon>Dikarya</taxon>
        <taxon>Basidiomycota</taxon>
        <taxon>Agaricomycotina</taxon>
        <taxon>Agaricomycetes</taxon>
        <taxon>Agaricomycetidae</taxon>
        <taxon>Agaricales</taxon>
        <taxon>Agaricineae</taxon>
        <taxon>Strophariaceae</taxon>
        <taxon>Psilocybe</taxon>
    </lineage>
</organism>
<name>A0ACB8H2B1_PSICU</name>
<dbReference type="EMBL" id="JAFIQS020000005">
    <property type="protein sequence ID" value="KAH9481369.1"/>
    <property type="molecule type" value="Genomic_DNA"/>
</dbReference>
<reference evidence="1" key="1">
    <citation type="submission" date="2021-10" db="EMBL/GenBank/DDBJ databases">
        <title>Psilocybe cubensis genome.</title>
        <authorList>
            <person name="Mckernan K.J."/>
            <person name="Crawford S."/>
            <person name="Trippe A."/>
            <person name="Kane L.T."/>
            <person name="Mclaughlin S."/>
        </authorList>
    </citation>
    <scope>NUCLEOTIDE SEQUENCE</scope>
    <source>
        <strain evidence="1">MGC-MH-2018</strain>
    </source>
</reference>
<accession>A0ACB8H2B1</accession>
<comment type="caution">
    <text evidence="1">The sequence shown here is derived from an EMBL/GenBank/DDBJ whole genome shotgun (WGS) entry which is preliminary data.</text>
</comment>
<dbReference type="Proteomes" id="UP000664032">
    <property type="component" value="Unassembled WGS sequence"/>
</dbReference>
<gene>
    <name evidence="1" type="ORF">JR316_0005894</name>
</gene>
<evidence type="ECO:0000313" key="1">
    <source>
        <dbReference type="EMBL" id="KAH9481369.1"/>
    </source>
</evidence>
<sequence>MYEQRRSSVALPGLPPGAQPPVIGQTSSAAHAFPASTAYNFEVTPPMSGQEPLPNPWDAPFTSNRPPQMSRPTRPRVVSMQDTYPTPLASHGAGPRIDTGQRIAFPFPDPNYYRSTSYRNEMQSGERPTHHHSNSDLASPSSASTLQPPQPLHHRNTSVTSFASSFNGYSEDGHFGSDYHEADYQEVDNDSVRALTDQQLASEEGLRRFQAGELSEKDQEWHRLVPEEARDALGKQEVQRQSVIFEVIKSERDYVADLEAVEAVYVEGLRMAKPPIISSSRLGIFINEVFQNLRIILSYHQRILAALFARQREQHPLIQSVADIILDTALGDDFRSNYETYIKQYPLAESRHRKQMKSNRAYETFIQSVSNDPRIRKRDLITFLSRPVTKLPRLNLLLEQLLKLTDAEYDHPDLQTLPIILGILKDCIKSTQPGIEAAESKVKFWGLCESLVFQKGEIIDMDLYDGSRTLVYLGPVMRRSRTETSFSDKWVELTAALLDNYFLLTREEKRANGTVRRLLMSRPLPLSFLRLGAFNTPPEPRREKAEDGGLLDRYRNVPMYPFTIYHAASRSTRRYTLYTASDALRKKWYNSFVDTIGVHKVRQEANMWFNPQTLTDGYFRSVGRDFTPVNGMNITGRIQCAVPFFNGSRRFLAVGCGPGVYVAPVKTEKYRLAVSVRTPNTLAAFITWGDKIFNRLVVQVDSSLTSYSLDILARFADGQTDSTAVDASKERIAGNDSHIVFFRHVHLGGRALLIYCSKRRLASSMTLQVLEALDVKDLSIVPRRSIASNMHCFRPYGEPGYIPKDAYDIVALSKTVGVCTNDGIVTLDPTNIVQSAVNIIPDLKDGLTNEPMALLKARLEGKRPLGFVKVDQNELLVIYDGNSKHYSSLGKCAHLSPFLLEMGCYINKHGVPVRRSGFIKWEIKAVSYAYRNGHILLVSPEFIEIRNAGTGRIVQVIEGQDIRLLYSGPYSTKDDPVLVVMRGKKDDKEGVSERIAELVQTEEISVMTPAVTTPSASVWDEWDM</sequence>
<protein>
    <submittedName>
        <fullName evidence="1">Rho1 guanine nucleotide exchange factor 1</fullName>
    </submittedName>
</protein>